<proteinExistence type="predicted"/>
<keyword evidence="2" id="KW-1185">Reference proteome</keyword>
<dbReference type="GO" id="GO:0016020">
    <property type="term" value="C:membrane"/>
    <property type="evidence" value="ECO:0007669"/>
    <property type="project" value="InterPro"/>
</dbReference>
<accession>A0AAC9RUM5</accession>
<sequence>MMRHYIKALYIYIVAFLSRFYRTLRIDRNHIVFLMTFKEDQLPIIYQLDEQGFRITVFAKEKDFHYLENRDHVTCYPLKTATILKQLSALATAKVIFIDTYYLLMAGWEKKKGQTVIQTWHAAGALKKFGLEDHAVDLNHKPQVAQYRAVYEATDKYLVGGQQMAHCFEKAFGARYEQLIGFGSPRLTTYRRLDHQAHKEKLKKELGIDNKVAVYLPTYREEGRANRTIDKQTFETAVPGYTLLSKYHPTVVGTAQNTKMCTLDLIVLADLVITDYSSLAIEASIADTPTLFYVYDEAEYEKVRGLNEYYYDIPQMYKVYDELSLYERVREGQLQPLFKEWHQYNTSESLNQVVNYVKKLVKI</sequence>
<dbReference type="GO" id="GO:0047355">
    <property type="term" value="F:CDP-glycerol glycerophosphotransferase activity"/>
    <property type="evidence" value="ECO:0007669"/>
    <property type="project" value="InterPro"/>
</dbReference>
<dbReference type="KEGG" id="slz:B5P37_07655"/>
<dbReference type="InterPro" id="IPR049698">
    <property type="entry name" value="TarB"/>
</dbReference>
<gene>
    <name evidence="1" type="ORF">B5P37_07655</name>
</gene>
<organism evidence="1 2">
    <name type="scientific">Staphylococcus lutrae</name>
    <dbReference type="NCBI Taxonomy" id="155085"/>
    <lineage>
        <taxon>Bacteria</taxon>
        <taxon>Bacillati</taxon>
        <taxon>Bacillota</taxon>
        <taxon>Bacilli</taxon>
        <taxon>Bacillales</taxon>
        <taxon>Staphylococcaceae</taxon>
        <taxon>Staphylococcus</taxon>
    </lineage>
</organism>
<dbReference type="Gene3D" id="3.40.50.11820">
    <property type="match status" value="1"/>
</dbReference>
<dbReference type="PANTHER" id="PTHR37316">
    <property type="entry name" value="TEICHOIC ACID GLYCEROL-PHOSPHATE PRIMASE"/>
    <property type="match status" value="1"/>
</dbReference>
<dbReference type="Pfam" id="PF04464">
    <property type="entry name" value="Glyphos_transf"/>
    <property type="match status" value="1"/>
</dbReference>
<dbReference type="PANTHER" id="PTHR37316:SF1">
    <property type="entry name" value="TEICHOIC ACID GLYCEROL-PHOSPHATE PRIMASE"/>
    <property type="match status" value="1"/>
</dbReference>
<dbReference type="AlphaFoldDB" id="A0AAC9RUM5"/>
<dbReference type="SUPFAM" id="SSF53756">
    <property type="entry name" value="UDP-Glycosyltransferase/glycogen phosphorylase"/>
    <property type="match status" value="1"/>
</dbReference>
<dbReference type="InterPro" id="IPR051612">
    <property type="entry name" value="Teichoic_Acid_Biosynth"/>
</dbReference>
<protein>
    <submittedName>
        <fullName evidence="1">CDP-glycerol--poly(Glycerophosphate) glycerophosphotransferase</fullName>
    </submittedName>
</protein>
<evidence type="ECO:0000313" key="2">
    <source>
        <dbReference type="Proteomes" id="UP000242864"/>
    </source>
</evidence>
<dbReference type="EMBL" id="CP020773">
    <property type="protein sequence ID" value="ARJ51190.1"/>
    <property type="molecule type" value="Genomic_DNA"/>
</dbReference>
<dbReference type="InterPro" id="IPR007554">
    <property type="entry name" value="Glycerophosphate_synth"/>
</dbReference>
<dbReference type="RefSeq" id="WP_085237662.1">
    <property type="nucleotide sequence ID" value="NZ_CP020773.1"/>
</dbReference>
<reference evidence="1 2" key="1">
    <citation type="submission" date="2017-04" db="EMBL/GenBank/DDBJ databases">
        <authorList>
            <person name="Veseli I.A."/>
            <person name="Tang C."/>
            <person name="Pombert J.-F."/>
        </authorList>
    </citation>
    <scope>NUCLEOTIDE SEQUENCE [LARGE SCALE GENOMIC DNA]</scope>
    <source>
        <strain evidence="1 2">ATCC 700373</strain>
    </source>
</reference>
<dbReference type="Proteomes" id="UP000242864">
    <property type="component" value="Chromosome"/>
</dbReference>
<name>A0AAC9RUM5_9STAP</name>
<dbReference type="NCBIfam" id="NF041711">
    <property type="entry name" value="TagprimaseTarB"/>
    <property type="match status" value="1"/>
</dbReference>
<dbReference type="InterPro" id="IPR043149">
    <property type="entry name" value="TagF_N"/>
</dbReference>
<evidence type="ECO:0000313" key="1">
    <source>
        <dbReference type="EMBL" id="ARJ51190.1"/>
    </source>
</evidence>